<keyword evidence="1" id="KW-0472">Membrane</keyword>
<feature type="transmembrane region" description="Helical" evidence="1">
    <location>
        <begin position="49"/>
        <end position="73"/>
    </location>
</feature>
<name>A0A402A6C7_9CHLR</name>
<organism evidence="2 3">
    <name type="scientific">Tengunoibacter tsumagoiensis</name>
    <dbReference type="NCBI Taxonomy" id="2014871"/>
    <lineage>
        <taxon>Bacteria</taxon>
        <taxon>Bacillati</taxon>
        <taxon>Chloroflexota</taxon>
        <taxon>Ktedonobacteria</taxon>
        <taxon>Ktedonobacterales</taxon>
        <taxon>Dictyobacteraceae</taxon>
        <taxon>Tengunoibacter</taxon>
    </lineage>
</organism>
<keyword evidence="1" id="KW-1133">Transmembrane helix</keyword>
<evidence type="ECO:0000313" key="3">
    <source>
        <dbReference type="Proteomes" id="UP000287352"/>
    </source>
</evidence>
<reference evidence="3" key="1">
    <citation type="submission" date="2018-12" db="EMBL/GenBank/DDBJ databases">
        <title>Tengunoibacter tsumagoiensis gen. nov., sp. nov., Dictyobacter kobayashii sp. nov., D. alpinus sp. nov., and D. joshuensis sp. nov. and description of Dictyobacteraceae fam. nov. within the order Ktedonobacterales isolated from Tengu-no-mugimeshi.</title>
        <authorList>
            <person name="Wang C.M."/>
            <person name="Zheng Y."/>
            <person name="Sakai Y."/>
            <person name="Toyoda A."/>
            <person name="Minakuchi Y."/>
            <person name="Abe K."/>
            <person name="Yokota A."/>
            <person name="Yabe S."/>
        </authorList>
    </citation>
    <scope>NUCLEOTIDE SEQUENCE [LARGE SCALE GENOMIC DNA]</scope>
    <source>
        <strain evidence="3">Uno3</strain>
    </source>
</reference>
<accession>A0A402A6C7</accession>
<feature type="transmembrane region" description="Helical" evidence="1">
    <location>
        <begin position="79"/>
        <end position="99"/>
    </location>
</feature>
<dbReference type="AlphaFoldDB" id="A0A402A6C7"/>
<sequence>MLQHLEIRNKHRHMKEWTPSQQVSHLAETSRLGKFTVCGRFTDYPASNLLSMLILFPLYLLVFSAGFFWLFYLIMPGNVLGIVCLLLFGMIPLSGLAYVRGKKALKARSGGLTSVYFYQQGFVSVHDEQSIALRWDQIERVERIVERVDDGPVGRCQILLMDGSDIILMNCGRRDLHEEIRRRVMRSRKGYQHRKRPVRS</sequence>
<evidence type="ECO:0000256" key="1">
    <source>
        <dbReference type="SAM" id="Phobius"/>
    </source>
</evidence>
<dbReference type="EMBL" id="BIFR01000002">
    <property type="protein sequence ID" value="GCE14541.1"/>
    <property type="molecule type" value="Genomic_DNA"/>
</dbReference>
<dbReference type="PROSITE" id="PS50890">
    <property type="entry name" value="PUA"/>
    <property type="match status" value="1"/>
</dbReference>
<dbReference type="RefSeq" id="WP_126582104.1">
    <property type="nucleotide sequence ID" value="NZ_BIFR01000002.1"/>
</dbReference>
<gene>
    <name evidence="2" type="ORF">KTT_44000</name>
</gene>
<dbReference type="Proteomes" id="UP000287352">
    <property type="component" value="Unassembled WGS sequence"/>
</dbReference>
<comment type="caution">
    <text evidence="2">The sequence shown here is derived from an EMBL/GenBank/DDBJ whole genome shotgun (WGS) entry which is preliminary data.</text>
</comment>
<keyword evidence="1" id="KW-0812">Transmembrane</keyword>
<protein>
    <submittedName>
        <fullName evidence="2">Uncharacterized protein</fullName>
    </submittedName>
</protein>
<keyword evidence="3" id="KW-1185">Reference proteome</keyword>
<evidence type="ECO:0000313" key="2">
    <source>
        <dbReference type="EMBL" id="GCE14541.1"/>
    </source>
</evidence>
<proteinExistence type="predicted"/>